<keyword evidence="2 12" id="KW-0436">Ligase</keyword>
<feature type="binding site" evidence="10">
    <location>
        <begin position="336"/>
        <end position="339"/>
    </location>
    <ligand>
        <name>GMP</name>
        <dbReference type="ChEBI" id="CHEBI:58115"/>
    </ligand>
</feature>
<name>A0A011VXA6_RUMAL</name>
<dbReference type="PANTHER" id="PTHR43749:SF2">
    <property type="entry name" value="RNA-SPLICING LIGASE RTCB"/>
    <property type="match status" value="1"/>
</dbReference>
<feature type="binding site" evidence="11">
    <location>
        <position position="167"/>
    </location>
    <ligand>
        <name>Mn(2+)</name>
        <dbReference type="ChEBI" id="CHEBI:29035"/>
        <label>1</label>
    </ligand>
</feature>
<feature type="binding site" evidence="11">
    <location>
        <position position="77"/>
    </location>
    <ligand>
        <name>Mn(2+)</name>
        <dbReference type="ChEBI" id="CHEBI:29035"/>
        <label>1</label>
    </ligand>
</feature>
<comment type="caution">
    <text evidence="12">The sequence shown here is derived from an EMBL/GenBank/DDBJ whole genome shotgun (WGS) entry which is preliminary data.</text>
</comment>
<feature type="binding site" evidence="10">
    <location>
        <begin position="280"/>
        <end position="281"/>
    </location>
    <ligand>
        <name>GMP</name>
        <dbReference type="ChEBI" id="CHEBI:58115"/>
    </ligand>
</feature>
<feature type="binding site" evidence="11">
    <location>
        <position position="280"/>
    </location>
    <ligand>
        <name>Mn(2+)</name>
        <dbReference type="ChEBI" id="CHEBI:29035"/>
        <label>2</label>
    </ligand>
</feature>
<evidence type="ECO:0000313" key="13">
    <source>
        <dbReference type="Proteomes" id="UP000021369"/>
    </source>
</evidence>
<sequence length="411" mass="45910">MFVHVTKNKDMLPIKIWQSGIEVIEEKCIAQAEHLAKLPFAEKWIALLPDTHAGKGMPIGGVIACENVVIPNAVGVDIGCGMAYVQTDIPVSLLRETMTGSGDLVKTICGDILRNIPTGYNHYKTPQNSDVLDRAKAEMGKYEADKELIPQIEEGYFQAGTLGGGNHFIEIQQDDEGMCGIMLHSGSRHFGNIVGQYFNKIAHELNDRWFSFVPSEWDLPFLPVETDEGKRYLAWMQLCMDFAYENRAIMLGKVKEIFTKHIEKHTGITPIFSDEINCHHNYAALESHFGKNVWVHRKGAIRAREGEMGIIPGAMGSYSYIIRGKGCEESFMSSSHGAGRAYSRTAAMEKFSVESVMVDLKKQNVVLAKNKKSDVPEESRFAYKDIDNVMANQQELTEPVKRLFTVGVIKG</sequence>
<protein>
    <recommendedName>
        <fullName evidence="1">3'-phosphate/5'-hydroxy nucleic acid ligase</fullName>
        <ecNumber evidence="1">6.5.1.8</ecNumber>
    </recommendedName>
</protein>
<dbReference type="GO" id="GO:0042245">
    <property type="term" value="P:RNA repair"/>
    <property type="evidence" value="ECO:0007669"/>
    <property type="project" value="UniProtKB-KW"/>
</dbReference>
<comment type="cofactor">
    <cofactor evidence="11">
        <name>Mn(2+)</name>
        <dbReference type="ChEBI" id="CHEBI:29035"/>
    </cofactor>
    <text evidence="11">Binds 2 manganese ions per subunit.</text>
</comment>
<keyword evidence="7 11" id="KW-0464">Manganese</keyword>
<evidence type="ECO:0000256" key="7">
    <source>
        <dbReference type="ARBA" id="ARBA00023211"/>
    </source>
</evidence>
<feature type="binding site" evidence="10">
    <location>
        <position position="410"/>
    </location>
    <ligand>
        <name>GMP</name>
        <dbReference type="ChEBI" id="CHEBI:58115"/>
    </ligand>
</feature>
<dbReference type="GO" id="GO:0005525">
    <property type="term" value="F:GTP binding"/>
    <property type="evidence" value="ECO:0007669"/>
    <property type="project" value="UniProtKB-KW"/>
</dbReference>
<evidence type="ECO:0000256" key="8">
    <source>
        <dbReference type="ARBA" id="ARBA00047746"/>
    </source>
</evidence>
<dbReference type="EMBL" id="JEOB01000002">
    <property type="protein sequence ID" value="EXM39906.1"/>
    <property type="molecule type" value="Genomic_DNA"/>
</dbReference>
<keyword evidence="3 11" id="KW-0479">Metal-binding</keyword>
<dbReference type="Pfam" id="PF01139">
    <property type="entry name" value="RtcB"/>
    <property type="match status" value="1"/>
</dbReference>
<dbReference type="InterPro" id="IPR001233">
    <property type="entry name" value="RtcB"/>
</dbReference>
<gene>
    <name evidence="12" type="ORF">RASY3_09325</name>
</gene>
<evidence type="ECO:0000256" key="3">
    <source>
        <dbReference type="ARBA" id="ARBA00022723"/>
    </source>
</evidence>
<comment type="catalytic activity">
    <reaction evidence="8">
        <text>a 3'-end 3'-phospho-ribonucleotide-RNA + a 5'-end dephospho-ribonucleoside-RNA + GTP = a ribonucleotidyl-ribonucleotide-RNA + GMP + diphosphate</text>
        <dbReference type="Rhea" id="RHEA:68076"/>
        <dbReference type="Rhea" id="RHEA-COMP:10463"/>
        <dbReference type="Rhea" id="RHEA-COMP:13936"/>
        <dbReference type="Rhea" id="RHEA-COMP:17355"/>
        <dbReference type="ChEBI" id="CHEBI:33019"/>
        <dbReference type="ChEBI" id="CHEBI:37565"/>
        <dbReference type="ChEBI" id="CHEBI:58115"/>
        <dbReference type="ChEBI" id="CHEBI:83062"/>
        <dbReference type="ChEBI" id="CHEBI:138284"/>
        <dbReference type="ChEBI" id="CHEBI:173118"/>
        <dbReference type="EC" id="6.5.1.8"/>
    </reaction>
</comment>
<dbReference type="OrthoDB" id="9802323at2"/>
<dbReference type="SUPFAM" id="SSF103365">
    <property type="entry name" value="Hypothetical protein PH1602"/>
    <property type="match status" value="1"/>
</dbReference>
<organism evidence="12 13">
    <name type="scientific">Ruminococcus albus SY3</name>
    <dbReference type="NCBI Taxonomy" id="1341156"/>
    <lineage>
        <taxon>Bacteria</taxon>
        <taxon>Bacillati</taxon>
        <taxon>Bacillota</taxon>
        <taxon>Clostridia</taxon>
        <taxon>Eubacteriales</taxon>
        <taxon>Oscillospiraceae</taxon>
        <taxon>Ruminococcus</taxon>
    </lineage>
</organism>
<dbReference type="AlphaFoldDB" id="A0A011VXA6"/>
<dbReference type="GO" id="GO:0030145">
    <property type="term" value="F:manganese ion binding"/>
    <property type="evidence" value="ECO:0007669"/>
    <property type="project" value="TreeGrafter"/>
</dbReference>
<evidence type="ECO:0000256" key="4">
    <source>
        <dbReference type="ARBA" id="ARBA00022741"/>
    </source>
</evidence>
<dbReference type="GO" id="GO:0006281">
    <property type="term" value="P:DNA repair"/>
    <property type="evidence" value="ECO:0007669"/>
    <property type="project" value="TreeGrafter"/>
</dbReference>
<feature type="binding site" evidence="11">
    <location>
        <position position="184"/>
    </location>
    <ligand>
        <name>Mn(2+)</name>
        <dbReference type="ChEBI" id="CHEBI:29035"/>
        <label>2</label>
    </ligand>
</feature>
<dbReference type="Proteomes" id="UP000021369">
    <property type="component" value="Unassembled WGS sequence"/>
</dbReference>
<reference evidence="12 13" key="1">
    <citation type="submission" date="2013-06" db="EMBL/GenBank/DDBJ databases">
        <title>Rumen cellulosomics: divergent fiber-degrading strategies revealed by comparative genome-wide analysis of six Ruminococcal strains.</title>
        <authorList>
            <person name="Dassa B."/>
            <person name="Borovok I."/>
            <person name="Lamed R."/>
            <person name="Flint H."/>
            <person name="Yeoman C.J."/>
            <person name="White B."/>
            <person name="Bayer E.A."/>
        </authorList>
    </citation>
    <scope>NUCLEOTIDE SEQUENCE [LARGE SCALE GENOMIC DNA]</scope>
    <source>
        <strain evidence="12 13">SY3</strain>
    </source>
</reference>
<evidence type="ECO:0000256" key="5">
    <source>
        <dbReference type="ARBA" id="ARBA00022800"/>
    </source>
</evidence>
<dbReference type="InterPro" id="IPR036025">
    <property type="entry name" value="RtcB-like_sf"/>
</dbReference>
<feature type="binding site" evidence="10">
    <location>
        <begin position="166"/>
        <end position="170"/>
    </location>
    <ligand>
        <name>GMP</name>
        <dbReference type="ChEBI" id="CHEBI:58115"/>
    </ligand>
</feature>
<dbReference type="PATRIC" id="fig|1341156.4.peg.1163"/>
<accession>A0A011VXA6</accession>
<dbReference type="PANTHER" id="PTHR43749">
    <property type="entry name" value="RNA-SPLICING LIGASE RTCB"/>
    <property type="match status" value="1"/>
</dbReference>
<dbReference type="RefSeq" id="WP_037287235.1">
    <property type="nucleotide sequence ID" value="NZ_JEOB01000002.1"/>
</dbReference>
<evidence type="ECO:0000256" key="9">
    <source>
        <dbReference type="PIRSR" id="PIRSR601233-1"/>
    </source>
</evidence>
<feature type="binding site" evidence="10">
    <location>
        <begin position="312"/>
        <end position="315"/>
    </location>
    <ligand>
        <name>GMP</name>
        <dbReference type="ChEBI" id="CHEBI:58115"/>
    </ligand>
</feature>
<dbReference type="Gene3D" id="3.90.1860.10">
    <property type="entry name" value="tRNA-splicing ligase RtcB"/>
    <property type="match status" value="1"/>
</dbReference>
<dbReference type="EC" id="6.5.1.8" evidence="1"/>
<proteinExistence type="predicted"/>
<keyword evidence="5" id="KW-0692">RNA repair</keyword>
<dbReference type="GO" id="GO:0003909">
    <property type="term" value="F:DNA ligase activity"/>
    <property type="evidence" value="ECO:0007669"/>
    <property type="project" value="TreeGrafter"/>
</dbReference>
<keyword evidence="6 10" id="KW-0342">GTP-binding</keyword>
<dbReference type="GO" id="GO:0006396">
    <property type="term" value="P:RNA processing"/>
    <property type="evidence" value="ECO:0007669"/>
    <property type="project" value="InterPro"/>
</dbReference>
<evidence type="ECO:0000256" key="10">
    <source>
        <dbReference type="PIRSR" id="PIRSR601233-2"/>
    </source>
</evidence>
<evidence type="ECO:0000256" key="11">
    <source>
        <dbReference type="PIRSR" id="PIRSR601233-3"/>
    </source>
</evidence>
<evidence type="ECO:0000313" key="12">
    <source>
        <dbReference type="EMBL" id="EXM39906.1"/>
    </source>
</evidence>
<evidence type="ECO:0000256" key="2">
    <source>
        <dbReference type="ARBA" id="ARBA00022598"/>
    </source>
</evidence>
<dbReference type="InterPro" id="IPR052915">
    <property type="entry name" value="RtcB-like"/>
</dbReference>
<dbReference type="GO" id="GO:0170057">
    <property type="term" value="F:RNA ligase (GTP) activity"/>
    <property type="evidence" value="ECO:0007669"/>
    <property type="project" value="UniProtKB-EC"/>
</dbReference>
<evidence type="ECO:0000256" key="6">
    <source>
        <dbReference type="ARBA" id="ARBA00023134"/>
    </source>
</evidence>
<feature type="binding site" evidence="10">
    <location>
        <position position="319"/>
    </location>
    <ligand>
        <name>GMP</name>
        <dbReference type="ChEBI" id="CHEBI:58115"/>
    </ligand>
</feature>
<keyword evidence="4 10" id="KW-0547">Nucleotide-binding</keyword>
<keyword evidence="13" id="KW-1185">Reference proteome</keyword>
<feature type="active site" description="GMP-histidine intermediate" evidence="9">
    <location>
        <position position="336"/>
    </location>
</feature>
<evidence type="ECO:0000256" key="1">
    <source>
        <dbReference type="ARBA" id="ARBA00012726"/>
    </source>
</evidence>